<proteinExistence type="predicted"/>
<reference evidence="1" key="1">
    <citation type="journal article" date="2020" name="Front. Microbiol.">
        <title>Detecting Introgression Between Members of the Fusarium fujikuroi and F. oxysporum Species Complexes by Comparative Mitogenomics.</title>
        <authorList>
            <person name="Brankovics B."/>
            <person name="van Diepeningen A.D."/>
            <person name="de Hoog G.S."/>
            <person name="van der Lee T.A.J."/>
            <person name="Waalwijk C."/>
        </authorList>
    </citation>
    <scope>NUCLEOTIDE SEQUENCE</scope>
    <source>
        <strain evidence="1">CBS 452.97</strain>
    </source>
</reference>
<dbReference type="AlphaFoldDB" id="A0A6M4B0X8"/>
<dbReference type="GO" id="GO:0004519">
    <property type="term" value="F:endonuclease activity"/>
    <property type="evidence" value="ECO:0007669"/>
    <property type="project" value="UniProtKB-KW"/>
</dbReference>
<gene>
    <name evidence="1" type="primary">orf211</name>
</gene>
<dbReference type="EMBL" id="MT010929">
    <property type="protein sequence ID" value="QJQ35517.1"/>
    <property type="molecule type" value="Genomic_DNA"/>
</dbReference>
<accession>A0A6M4B0X8</accession>
<name>A0A6M4B0X8_9HYPO</name>
<evidence type="ECO:0000313" key="1">
    <source>
        <dbReference type="EMBL" id="QJQ35517.1"/>
    </source>
</evidence>
<keyword evidence="1" id="KW-0540">Nuclease</keyword>
<protein>
    <submittedName>
        <fullName evidence="1">GIY-YIG endonuclease</fullName>
    </submittedName>
</protein>
<dbReference type="InterPro" id="IPR006350">
    <property type="entry name" value="Intron_endoG1"/>
</dbReference>
<organism evidence="1">
    <name type="scientific">Fusarium begoniae</name>
    <dbReference type="NCBI Taxonomy" id="48487"/>
    <lineage>
        <taxon>Eukaryota</taxon>
        <taxon>Fungi</taxon>
        <taxon>Dikarya</taxon>
        <taxon>Ascomycota</taxon>
        <taxon>Pezizomycotina</taxon>
        <taxon>Sordariomycetes</taxon>
        <taxon>Hypocreomycetidae</taxon>
        <taxon>Hypocreales</taxon>
        <taxon>Nectriaceae</taxon>
        <taxon>Fusarium</taxon>
        <taxon>Fusarium fujikuroi species complex</taxon>
    </lineage>
</organism>
<keyword evidence="1" id="KW-0496">Mitochondrion</keyword>
<keyword evidence="1" id="KW-0255">Endonuclease</keyword>
<geneLocation type="mitochondrion" evidence="1"/>
<reference evidence="1" key="2">
    <citation type="submission" date="2020-01" db="EMBL/GenBank/DDBJ databases">
        <authorList>
            <person name="Brankovics B."/>
            <person name="Van Diepeningen A.D."/>
            <person name="De Hoog G.S."/>
            <person name="Van Der Lee T.A.J."/>
            <person name="Waalwijk C."/>
        </authorList>
    </citation>
    <scope>NUCLEOTIDE SEQUENCE</scope>
    <source>
        <strain evidence="1">CBS 452.97</strain>
    </source>
</reference>
<sequence length="211" mass="24556">MNSEYNSILYKYVLKHGWQNFNFGVIEYIDIDKGDFCVASKRKVLYNIEQRYLDQINPSLNINKFAGSMKGYKHKMETKNSYSKERTGKCYKKIKGIIVRPGASEESTFILKSLSKDSSLNLSFPLYNLEANKAKLDNRDVSYSNSNTNRRAYVFEVIVGNSVIYRFKSVTKASEFLNISRRTLTIYSQNNRLWKDKFAFKIIKSELAPPR</sequence>
<keyword evidence="1" id="KW-0378">Hydrolase</keyword>
<dbReference type="NCBIfam" id="TIGR01453">
    <property type="entry name" value="grpIintron_endo"/>
    <property type="match status" value="1"/>
</dbReference>